<dbReference type="GO" id="GO:0004061">
    <property type="term" value="F:arylformamidase activity"/>
    <property type="evidence" value="ECO:0007669"/>
    <property type="project" value="InterPro"/>
</dbReference>
<dbReference type="Gene3D" id="3.50.30.50">
    <property type="entry name" value="Putative cyclase"/>
    <property type="match status" value="1"/>
</dbReference>
<evidence type="ECO:0000313" key="1">
    <source>
        <dbReference type="EMBL" id="BCK80055.1"/>
    </source>
</evidence>
<sequence length="257" mass="29049">MANLALWNLVSELKSEKYKWVDLTHELSPETPHWYGFNPLEAKLLFDYVEGTPEDMMAPMRCFQVSVASQYGTHVDVPRHFWGEGRSMESIDVTEMVMPLVVVDKSKECAANPDFMLTIDDLKAWEAEYGQIPAGSFVAFRSDWHKKGTNLDNPDENGVPHYPGWDVEAIRWLVEERNIASIGHEPADTDPGFVTTKPDAYPYPGEQYILEVNRFQIEVMRNLDQCPAVGAMIVCAFPKLKDGVGFPARCFAICPAE</sequence>
<keyword evidence="1" id="KW-0614">Plasmid</keyword>
<dbReference type="Proteomes" id="UP000681343">
    <property type="component" value="Plasmid pMM35_01"/>
</dbReference>
<dbReference type="Pfam" id="PF04199">
    <property type="entry name" value="Cyclase"/>
    <property type="match status" value="1"/>
</dbReference>
<organism evidence="1 2">
    <name type="scientific">Vescimonas fastidiosa</name>
    <dbReference type="NCBI Taxonomy" id="2714353"/>
    <lineage>
        <taxon>Bacteria</taxon>
        <taxon>Bacillati</taxon>
        <taxon>Bacillota</taxon>
        <taxon>Clostridia</taxon>
        <taxon>Eubacteriales</taxon>
        <taxon>Oscillospiraceae</taxon>
        <taxon>Vescimonas</taxon>
    </lineage>
</organism>
<dbReference type="RefSeq" id="WP_212821917.1">
    <property type="nucleotide sequence ID" value="NZ_AP023416.1"/>
</dbReference>
<dbReference type="EMBL" id="AP023416">
    <property type="protein sequence ID" value="BCK80055.1"/>
    <property type="molecule type" value="Genomic_DNA"/>
</dbReference>
<dbReference type="KEGG" id="vfa:MM35RIKEN_22470"/>
<accession>A0A810Q0T6</accession>
<evidence type="ECO:0000313" key="2">
    <source>
        <dbReference type="Proteomes" id="UP000681343"/>
    </source>
</evidence>
<name>A0A810Q0T6_9FIRM</name>
<protein>
    <submittedName>
        <fullName evidence="1">Metal-dependent hydrolase</fullName>
    </submittedName>
</protein>
<dbReference type="SUPFAM" id="SSF102198">
    <property type="entry name" value="Putative cyclase"/>
    <property type="match status" value="1"/>
</dbReference>
<dbReference type="InterPro" id="IPR037175">
    <property type="entry name" value="KFase_sf"/>
</dbReference>
<gene>
    <name evidence="1" type="ORF">MM35RIKEN_22470</name>
</gene>
<dbReference type="PANTHER" id="PTHR31118">
    <property type="entry name" value="CYCLASE-LIKE PROTEIN 2"/>
    <property type="match status" value="1"/>
</dbReference>
<keyword evidence="1" id="KW-0378">Hydrolase</keyword>
<dbReference type="InterPro" id="IPR007325">
    <property type="entry name" value="KFase/CYL"/>
</dbReference>
<dbReference type="GO" id="GO:0019441">
    <property type="term" value="P:L-tryptophan catabolic process to kynurenine"/>
    <property type="evidence" value="ECO:0007669"/>
    <property type="project" value="InterPro"/>
</dbReference>
<proteinExistence type="predicted"/>
<dbReference type="PANTHER" id="PTHR31118:SF12">
    <property type="entry name" value="CYCLASE-LIKE PROTEIN 2"/>
    <property type="match status" value="1"/>
</dbReference>
<keyword evidence="2" id="KW-1185">Reference proteome</keyword>
<geneLocation type="plasmid" evidence="1 2">
    <name>pMM35_01</name>
</geneLocation>
<dbReference type="AlphaFoldDB" id="A0A810Q0T6"/>
<reference evidence="1" key="1">
    <citation type="submission" date="2020-09" db="EMBL/GenBank/DDBJ databases">
        <title>New species isolated from human feces.</title>
        <authorList>
            <person name="Kitahara M."/>
            <person name="Shigeno Y."/>
            <person name="Shime M."/>
            <person name="Matsumoto Y."/>
            <person name="Nakamura S."/>
            <person name="Motooka D."/>
            <person name="Fukuoka S."/>
            <person name="Nishikawa H."/>
            <person name="Benno Y."/>
        </authorList>
    </citation>
    <scope>NUCLEOTIDE SEQUENCE</scope>
    <source>
        <strain evidence="1">MM35</strain>
        <plasmid evidence="1">pMM35_01</plasmid>
    </source>
</reference>